<dbReference type="Proteomes" id="UP001057291">
    <property type="component" value="Unassembled WGS sequence"/>
</dbReference>
<dbReference type="AlphaFoldDB" id="A0AAV4L9Q5"/>
<dbReference type="RefSeq" id="WP_282197785.1">
    <property type="nucleotide sequence ID" value="NZ_BOQE01000001.1"/>
</dbReference>
<evidence type="ECO:0000313" key="1">
    <source>
        <dbReference type="EMBL" id="GIM44511.1"/>
    </source>
</evidence>
<keyword evidence="2" id="KW-1185">Reference proteome</keyword>
<protein>
    <submittedName>
        <fullName evidence="1">Uncharacterized protein</fullName>
    </submittedName>
</protein>
<reference evidence="1" key="1">
    <citation type="journal article" date="2023" name="Int. J. Syst. Evol. Microbiol.">
        <title>Collibacillus ludicampi gen. nov., sp. nov., a new soil bacterium of the family Alicyclobacillaceae.</title>
        <authorList>
            <person name="Jojima T."/>
            <person name="Ioku Y."/>
            <person name="Fukuta Y."/>
            <person name="Shirasaka N."/>
            <person name="Matsumura Y."/>
            <person name="Mori M."/>
        </authorList>
    </citation>
    <scope>NUCLEOTIDE SEQUENCE</scope>
    <source>
        <strain evidence="1">TP075</strain>
    </source>
</reference>
<gene>
    <name evidence="1" type="ORF">DNHGIG_00600</name>
</gene>
<organism evidence="1 2">
    <name type="scientific">Collibacillus ludicampi</name>
    <dbReference type="NCBI Taxonomy" id="2771369"/>
    <lineage>
        <taxon>Bacteria</taxon>
        <taxon>Bacillati</taxon>
        <taxon>Bacillota</taxon>
        <taxon>Bacilli</taxon>
        <taxon>Bacillales</taxon>
        <taxon>Alicyclobacillaceae</taxon>
        <taxon>Collibacillus</taxon>
    </lineage>
</organism>
<dbReference type="EMBL" id="BOQE01000001">
    <property type="protein sequence ID" value="GIM44511.1"/>
    <property type="molecule type" value="Genomic_DNA"/>
</dbReference>
<name>A0AAV4L9Q5_9BACL</name>
<sequence>MHITHIKQVEQYLSPNHVKTLHERAFTETFNVIANFVNQSTTHNDLAWVCNSAPGHGKTSALTALCNMILSEKHDVALLLVFNNTRTMDALYKQVNDYATQHNFTNAIQCVESDNVSDVVADLRMYRIVCMTQQRFANIAVLDPDSFKVFEHYCLVDDYGDKQCIKRLIIIDEMPQFTNEAIFDVGKENNCVDWFDEMVKNIDNENMDSSVVRALISSLVSEELSQNTSGTNYRLIRRIQGTEDEKRLQKVMDNLESVKGVSPESLKRFKWFKRLLNEDGVGAIFQNKLLCAEWIDYRKFGNILILDGTAHITSLLYDRGGFELKEVANYHDYNSRLSIKFKNINTGARSRQKKDKNVHDTIAADIGKIRSNVEQKNSRLIALPNKSDIKKYRNNGVITDEQYEKFFKSVSNYDDDENMALHLLNVVGLNDLAEYDIMALLSMPIRQPSAYLLKAISIYSPNININIINCQGIGRKKVYDRWFEDERVQRVFEQMVLAELVQIIHRTSLRKLNETGKVVILIYTNRTEWMDKVRLVFGLGDDNVRFVDLQADERIKDIAAEWAVKVHAELVKRGYGSHTANKLCGKPFSRFISKHWKEHSNIINEVFCSHGIRIVNDSTKYHKFQLL</sequence>
<proteinExistence type="predicted"/>
<evidence type="ECO:0000313" key="2">
    <source>
        <dbReference type="Proteomes" id="UP001057291"/>
    </source>
</evidence>
<accession>A0AAV4L9Q5</accession>
<comment type="caution">
    <text evidence="1">The sequence shown here is derived from an EMBL/GenBank/DDBJ whole genome shotgun (WGS) entry which is preliminary data.</text>
</comment>